<protein>
    <submittedName>
        <fullName evidence="6">Aminopeptidase N</fullName>
    </submittedName>
</protein>
<evidence type="ECO:0000259" key="2">
    <source>
        <dbReference type="Pfam" id="PF01433"/>
    </source>
</evidence>
<dbReference type="Pfam" id="PF01433">
    <property type="entry name" value="Peptidase_M1"/>
    <property type="match status" value="1"/>
</dbReference>
<dbReference type="Proteomes" id="UP000198535">
    <property type="component" value="Unassembled WGS sequence"/>
</dbReference>
<evidence type="ECO:0000313" key="6">
    <source>
        <dbReference type="EMBL" id="SFM21660.1"/>
    </source>
</evidence>
<keyword evidence="7" id="KW-1185">Reference proteome</keyword>
<dbReference type="Gene3D" id="2.60.40.1840">
    <property type="match status" value="1"/>
</dbReference>
<dbReference type="OrthoDB" id="139771at2157"/>
<sequence length="942" mass="108435">MERIYKYYPEDFGELTVKVVHMDLLFDIFDDHTKVRSDLKLRTLADPINELELNCKKLEILSVTCKEYDIDHEYREKDDILLIKFGQKVPENTEVLITTETICRPTMNILEGLYYDETPAGAPPQQITQCQQWGFQRIVPCIDDMTAKCTYTTTIIADERYTNMITNGDIIEERHSVGNGRDMIVYDNSITPMATYLFFLGVGTYETFRKEFEYPDGYTFDLELLVPPGSDPIIAQRSLDILYDSIMWIYLFTGPRQYEQLEIRQQLMDMVRRRDLLKNEGKAANDKLDLIREELKSVVRTIQAGYRYTGTVYREIGMQNSNFGGMENVGNTTISTNRIMPFPQMTDNAFEYLMRVKVHEFYHNLNGSEVTGKSPFEIWLNEAVTVHIERMYHAYHFGEDYSRLQEVLDLLAPGSGTFALDRGAASMPIIPDGFNDPDDLISAVTYVKAPEFVMMIEKLMGKSTFVEALDVYHSRYKHSNASSWEWIEAMEEVSGQKFKDMADIWLKQTQFPVVHVKTSYDENERTYTLLLEQEVPEGASFWHLPFSVALVDEEGNDISEVMELMQGKEKTIVINDVDKPAFLSLNRGYSFFGKVVHDVDIGELVLQARVDSDLINRFIAFYRIVDMEKMELISNSDSLPSKEFTDLYYEFVMDNDLMNEAGAQFLTIFESVEDEGLSHSYQLLYEVKKKLLKAIASRHDDSLISLYKVYSEKEYDGQDYLNEEVTAIKDRQVKNTILSVLSTLDTSTVHQMIKEQFEAAQNATDKLSAFSYYLNSSAPDRISLMQAFQKEAQKDPVSWEAFLRVVGSNSSDDVFDLVRKVGSSSSFRIEQANDQRALYGSFAFNRKRSLQTEEGRKLLEDIVLRLAKVNEYNAVSILNVLANIDRMEEEYHIPLVGMMARFLEQLDKDSSPSVYNRIRKILLNTPKAVGRYEAVNGKIDLG</sequence>
<dbReference type="EMBL" id="FOUJ01000001">
    <property type="protein sequence ID" value="SFM21660.1"/>
    <property type="molecule type" value="Genomic_DNA"/>
</dbReference>
<reference evidence="7" key="1">
    <citation type="submission" date="2016-10" db="EMBL/GenBank/DDBJ databases">
        <authorList>
            <person name="Varghese N."/>
            <person name="Submissions S."/>
        </authorList>
    </citation>
    <scope>NUCLEOTIDE SEQUENCE [LARGE SCALE GENOMIC DNA]</scope>
    <source>
        <strain evidence="7">Mob M</strain>
    </source>
</reference>
<keyword evidence="1 6" id="KW-0645">Protease</keyword>
<proteinExistence type="predicted"/>
<dbReference type="InterPro" id="IPR042097">
    <property type="entry name" value="Aminopeptidase_N-like_N_sf"/>
</dbReference>
<dbReference type="GO" id="GO:0004177">
    <property type="term" value="F:aminopeptidase activity"/>
    <property type="evidence" value="ECO:0007669"/>
    <property type="project" value="UniProtKB-KW"/>
</dbReference>
<organism evidence="6 7">
    <name type="scientific">Methanolobus profundi</name>
    <dbReference type="NCBI Taxonomy" id="487685"/>
    <lineage>
        <taxon>Archaea</taxon>
        <taxon>Methanobacteriati</taxon>
        <taxon>Methanobacteriota</taxon>
        <taxon>Stenosarchaea group</taxon>
        <taxon>Methanomicrobia</taxon>
        <taxon>Methanosarcinales</taxon>
        <taxon>Methanosarcinaceae</taxon>
        <taxon>Methanolobus</taxon>
    </lineage>
</organism>
<dbReference type="SUPFAM" id="SSF55486">
    <property type="entry name" value="Metalloproteases ('zincins'), catalytic domain"/>
    <property type="match status" value="1"/>
</dbReference>
<dbReference type="InterPro" id="IPR038438">
    <property type="entry name" value="PepN_Ig-like_sf"/>
</dbReference>
<evidence type="ECO:0000259" key="4">
    <source>
        <dbReference type="Pfam" id="PF17432"/>
    </source>
</evidence>
<accession>A0A1I4P293</accession>
<evidence type="ECO:0000259" key="3">
    <source>
        <dbReference type="Pfam" id="PF11940"/>
    </source>
</evidence>
<dbReference type="GO" id="GO:0008270">
    <property type="term" value="F:zinc ion binding"/>
    <property type="evidence" value="ECO:0007669"/>
    <property type="project" value="InterPro"/>
</dbReference>
<dbReference type="InterPro" id="IPR045357">
    <property type="entry name" value="Aminopeptidase_N-like_N"/>
</dbReference>
<gene>
    <name evidence="6" type="ORF">SAMN04488696_0403</name>
</gene>
<feature type="domain" description="Peptidase M1 alanyl aminopeptidase Ig-like fold" evidence="3">
    <location>
        <begin position="512"/>
        <end position="595"/>
    </location>
</feature>
<dbReference type="STRING" id="487685.SAMN04488696_0403"/>
<feature type="domain" description="Peptidase M1 membrane alanine aminopeptidase" evidence="2">
    <location>
        <begin position="295"/>
        <end position="505"/>
    </location>
</feature>
<dbReference type="InterPro" id="IPR012779">
    <property type="entry name" value="Peptidase_M1_pepN"/>
</dbReference>
<dbReference type="Pfam" id="PF17900">
    <property type="entry name" value="Peptidase_M1_N"/>
    <property type="match status" value="1"/>
</dbReference>
<feature type="domain" description="Aminopeptidase N-like N-terminal" evidence="5">
    <location>
        <begin position="30"/>
        <end position="197"/>
    </location>
</feature>
<dbReference type="InterPro" id="IPR037144">
    <property type="entry name" value="Peptidase_M1_pepN_C_sf"/>
</dbReference>
<dbReference type="AlphaFoldDB" id="A0A1I4P293"/>
<dbReference type="InterPro" id="IPR024601">
    <property type="entry name" value="Peptidase_M1_pepN_C"/>
</dbReference>
<dbReference type="Gene3D" id="1.25.50.10">
    <property type="entry name" value="Peptidase M1, alanyl aminopeptidase, C-terminal domain"/>
    <property type="match status" value="1"/>
</dbReference>
<dbReference type="PANTHER" id="PTHR46322">
    <property type="entry name" value="PUROMYCIN-SENSITIVE AMINOPEPTIDASE"/>
    <property type="match status" value="1"/>
</dbReference>
<dbReference type="Gene3D" id="2.60.40.1730">
    <property type="entry name" value="tricorn interacting facor f3 domain"/>
    <property type="match status" value="1"/>
</dbReference>
<evidence type="ECO:0000313" key="7">
    <source>
        <dbReference type="Proteomes" id="UP000198535"/>
    </source>
</evidence>
<feature type="domain" description="Peptidase M1 alanyl aminopeptidase C-terminal" evidence="4">
    <location>
        <begin position="603"/>
        <end position="922"/>
    </location>
</feature>
<dbReference type="GO" id="GO:0008237">
    <property type="term" value="F:metallopeptidase activity"/>
    <property type="evidence" value="ECO:0007669"/>
    <property type="project" value="InterPro"/>
</dbReference>
<dbReference type="InterPro" id="IPR035414">
    <property type="entry name" value="Peptidase_M1_pepN_Ig-like"/>
</dbReference>
<keyword evidence="1 6" id="KW-0378">Hydrolase</keyword>
<name>A0A1I4P293_9EURY</name>
<dbReference type="InterPro" id="IPR014782">
    <property type="entry name" value="Peptidase_M1_dom"/>
</dbReference>
<dbReference type="Pfam" id="PF11940">
    <property type="entry name" value="DUF3458"/>
    <property type="match status" value="1"/>
</dbReference>
<evidence type="ECO:0000259" key="5">
    <source>
        <dbReference type="Pfam" id="PF17900"/>
    </source>
</evidence>
<dbReference type="InterPro" id="IPR027268">
    <property type="entry name" value="Peptidase_M4/M1_CTD_sf"/>
</dbReference>
<dbReference type="Gene3D" id="1.10.390.10">
    <property type="entry name" value="Neutral Protease Domain 2"/>
    <property type="match status" value="1"/>
</dbReference>
<dbReference type="SUPFAM" id="SSF63737">
    <property type="entry name" value="Leukotriene A4 hydrolase N-terminal domain"/>
    <property type="match status" value="1"/>
</dbReference>
<evidence type="ECO:0000256" key="1">
    <source>
        <dbReference type="ARBA" id="ARBA00022438"/>
    </source>
</evidence>
<dbReference type="RefSeq" id="WP_091932441.1">
    <property type="nucleotide sequence ID" value="NZ_FOUJ01000001.1"/>
</dbReference>
<keyword evidence="1 6" id="KW-0031">Aminopeptidase</keyword>
<dbReference type="Pfam" id="PF17432">
    <property type="entry name" value="DUF3458_C"/>
    <property type="match status" value="1"/>
</dbReference>
<dbReference type="PANTHER" id="PTHR46322:SF1">
    <property type="entry name" value="PUROMYCIN-SENSITIVE AMINOPEPTIDASE"/>
    <property type="match status" value="1"/>
</dbReference>